<keyword evidence="6" id="KW-0539">Nucleus</keyword>
<organism evidence="8 9">
    <name type="scientific">Hydnum rufescens UP504</name>
    <dbReference type="NCBI Taxonomy" id="1448309"/>
    <lineage>
        <taxon>Eukaryota</taxon>
        <taxon>Fungi</taxon>
        <taxon>Dikarya</taxon>
        <taxon>Basidiomycota</taxon>
        <taxon>Agaricomycotina</taxon>
        <taxon>Agaricomycetes</taxon>
        <taxon>Cantharellales</taxon>
        <taxon>Hydnaceae</taxon>
        <taxon>Hydnum</taxon>
    </lineage>
</organism>
<comment type="similarity">
    <text evidence="2">Belongs to the ISY1 family.</text>
</comment>
<dbReference type="InterPro" id="IPR009360">
    <property type="entry name" value="Isy1"/>
</dbReference>
<dbReference type="SUPFAM" id="SSF140102">
    <property type="entry name" value="ISY1 domain-like"/>
    <property type="match status" value="1"/>
</dbReference>
<dbReference type="OrthoDB" id="1739576at2759"/>
<dbReference type="GO" id="GO:0071014">
    <property type="term" value="C:post-mRNA release spliceosomal complex"/>
    <property type="evidence" value="ECO:0007669"/>
    <property type="project" value="UniProtKB-ARBA"/>
</dbReference>
<evidence type="ECO:0000256" key="7">
    <source>
        <dbReference type="SAM" id="MobiDB-lite"/>
    </source>
</evidence>
<dbReference type="GO" id="GO:0000974">
    <property type="term" value="C:Prp19 complex"/>
    <property type="evidence" value="ECO:0007669"/>
    <property type="project" value="UniProtKB-ARBA"/>
</dbReference>
<feature type="compositionally biased region" description="Low complexity" evidence="7">
    <location>
        <begin position="248"/>
        <end position="257"/>
    </location>
</feature>
<evidence type="ECO:0008006" key="10">
    <source>
        <dbReference type="Google" id="ProtNLM"/>
    </source>
</evidence>
<proteinExistence type="inferred from homology"/>
<feature type="region of interest" description="Disordered" evidence="7">
    <location>
        <begin position="208"/>
        <end position="283"/>
    </location>
</feature>
<evidence type="ECO:0000256" key="4">
    <source>
        <dbReference type="ARBA" id="ARBA00022728"/>
    </source>
</evidence>
<evidence type="ECO:0000256" key="5">
    <source>
        <dbReference type="ARBA" id="ARBA00023187"/>
    </source>
</evidence>
<gene>
    <name evidence="8" type="ORF">BS47DRAFT_1340452</name>
</gene>
<evidence type="ECO:0000256" key="2">
    <source>
        <dbReference type="ARBA" id="ARBA00007002"/>
    </source>
</evidence>
<accession>A0A9P6E0B5</accession>
<dbReference type="PANTHER" id="PTHR13021">
    <property type="entry name" value="PRE-MRNA-SPLICING FACTOR ISY1"/>
    <property type="match status" value="1"/>
</dbReference>
<keyword evidence="5" id="KW-0508">mRNA splicing</keyword>
<name>A0A9P6E0B5_9AGAM</name>
<dbReference type="FunFam" id="1.10.287.660:FF:000001">
    <property type="entry name" value="pre-mRNA-splicing factor ISY1 homolog"/>
    <property type="match status" value="1"/>
</dbReference>
<dbReference type="InterPro" id="IPR037200">
    <property type="entry name" value="Isy1_sf"/>
</dbReference>
<reference evidence="8" key="1">
    <citation type="journal article" date="2020" name="Nat. Commun.">
        <title>Large-scale genome sequencing of mycorrhizal fungi provides insights into the early evolution of symbiotic traits.</title>
        <authorList>
            <person name="Miyauchi S."/>
            <person name="Kiss E."/>
            <person name="Kuo A."/>
            <person name="Drula E."/>
            <person name="Kohler A."/>
            <person name="Sanchez-Garcia M."/>
            <person name="Morin E."/>
            <person name="Andreopoulos B."/>
            <person name="Barry K.W."/>
            <person name="Bonito G."/>
            <person name="Buee M."/>
            <person name="Carver A."/>
            <person name="Chen C."/>
            <person name="Cichocki N."/>
            <person name="Clum A."/>
            <person name="Culley D."/>
            <person name="Crous P.W."/>
            <person name="Fauchery L."/>
            <person name="Girlanda M."/>
            <person name="Hayes R.D."/>
            <person name="Keri Z."/>
            <person name="LaButti K."/>
            <person name="Lipzen A."/>
            <person name="Lombard V."/>
            <person name="Magnuson J."/>
            <person name="Maillard F."/>
            <person name="Murat C."/>
            <person name="Nolan M."/>
            <person name="Ohm R.A."/>
            <person name="Pangilinan J."/>
            <person name="Pereira M.F."/>
            <person name="Perotto S."/>
            <person name="Peter M."/>
            <person name="Pfister S."/>
            <person name="Riley R."/>
            <person name="Sitrit Y."/>
            <person name="Stielow J.B."/>
            <person name="Szollosi G."/>
            <person name="Zifcakova L."/>
            <person name="Stursova M."/>
            <person name="Spatafora J.W."/>
            <person name="Tedersoo L."/>
            <person name="Vaario L.M."/>
            <person name="Yamada A."/>
            <person name="Yan M."/>
            <person name="Wang P."/>
            <person name="Xu J."/>
            <person name="Bruns T."/>
            <person name="Baldrian P."/>
            <person name="Vilgalys R."/>
            <person name="Dunand C."/>
            <person name="Henrissat B."/>
            <person name="Grigoriev I.V."/>
            <person name="Hibbett D."/>
            <person name="Nagy L.G."/>
            <person name="Martin F.M."/>
        </authorList>
    </citation>
    <scope>NUCLEOTIDE SEQUENCE</scope>
    <source>
        <strain evidence="8">UP504</strain>
    </source>
</reference>
<keyword evidence="4" id="KW-0747">Spliceosome</keyword>
<evidence type="ECO:0000313" key="8">
    <source>
        <dbReference type="EMBL" id="KAF9516835.1"/>
    </source>
</evidence>
<evidence type="ECO:0000313" key="9">
    <source>
        <dbReference type="Proteomes" id="UP000886523"/>
    </source>
</evidence>
<sequence length="328" mass="36941">ARNEEKAQSMLYRFREAKAAELGVAGRGDKRPRMASACKSLRDCERWRGEILREISRKVSKIQDMGLTDYEIRDLNDEINKLMREKRHWENQIIALGGANYRRNVAMLDNEGKEVPGTKGYKYFGRAKDLPGVKELFDRSAEVEEENKVATHYRKYQNQGPSYYGDLDEMDDTLLAYEVEQENNEWEEAYKTLAETLGLDADHGIPPIPRPNPTPLSVVTSHSESGAEKRKAMETDDPPLVDTIDSVPTTPATTTTTKRLKTTDGHDENGDQGDPPPAPAIQLPPLLSVLQPSDVAPPSMPTRQDMESVLLQLRKRAVLEEYLGDSKT</sequence>
<dbReference type="EMBL" id="MU128936">
    <property type="protein sequence ID" value="KAF9516835.1"/>
    <property type="molecule type" value="Genomic_DNA"/>
</dbReference>
<dbReference type="GO" id="GO:0000350">
    <property type="term" value="P:generation of catalytic spliceosome for second transesterification step"/>
    <property type="evidence" value="ECO:0007669"/>
    <property type="project" value="InterPro"/>
</dbReference>
<protein>
    <recommendedName>
        <fullName evidence="10">Pre-mRNA-splicing factor ISY1</fullName>
    </recommendedName>
</protein>
<keyword evidence="3" id="KW-0507">mRNA processing</keyword>
<feature type="non-terminal residue" evidence="8">
    <location>
        <position position="1"/>
    </location>
</feature>
<dbReference type="Pfam" id="PF06246">
    <property type="entry name" value="Isy1"/>
    <property type="match status" value="1"/>
</dbReference>
<evidence type="ECO:0000256" key="3">
    <source>
        <dbReference type="ARBA" id="ARBA00022664"/>
    </source>
</evidence>
<evidence type="ECO:0000256" key="6">
    <source>
        <dbReference type="ARBA" id="ARBA00023242"/>
    </source>
</evidence>
<keyword evidence="9" id="KW-1185">Reference proteome</keyword>
<dbReference type="InterPro" id="IPR029012">
    <property type="entry name" value="Helix_hairpin_bin_sf"/>
</dbReference>
<evidence type="ECO:0000256" key="1">
    <source>
        <dbReference type="ARBA" id="ARBA00004123"/>
    </source>
</evidence>
<comment type="subcellular location">
    <subcellularLocation>
        <location evidence="1">Nucleus</location>
    </subcellularLocation>
</comment>
<dbReference type="Gene3D" id="1.10.287.660">
    <property type="entry name" value="Helix hairpin bin"/>
    <property type="match status" value="1"/>
</dbReference>
<dbReference type="AlphaFoldDB" id="A0A9P6E0B5"/>
<comment type="caution">
    <text evidence="8">The sequence shown here is derived from an EMBL/GenBank/DDBJ whole genome shotgun (WGS) entry which is preliminary data.</text>
</comment>
<feature type="compositionally biased region" description="Basic and acidic residues" evidence="7">
    <location>
        <begin position="225"/>
        <end position="234"/>
    </location>
</feature>
<dbReference type="Proteomes" id="UP000886523">
    <property type="component" value="Unassembled WGS sequence"/>
</dbReference>